<dbReference type="EMBL" id="JAWDGP010000802">
    <property type="protein sequence ID" value="KAK3797115.1"/>
    <property type="molecule type" value="Genomic_DNA"/>
</dbReference>
<evidence type="ECO:0000313" key="3">
    <source>
        <dbReference type="Proteomes" id="UP001283361"/>
    </source>
</evidence>
<evidence type="ECO:0000313" key="2">
    <source>
        <dbReference type="EMBL" id="KAK3797115.1"/>
    </source>
</evidence>
<sequence length="77" mass="8390">MSYMRAVPVICNPDRLKVGSVSQSIFHASPIELPAREQRSGVRHPSGPPLDGKRPPVASKRGEVELPGIRHLVVRAT</sequence>
<organism evidence="2 3">
    <name type="scientific">Elysia crispata</name>
    <name type="common">lettuce slug</name>
    <dbReference type="NCBI Taxonomy" id="231223"/>
    <lineage>
        <taxon>Eukaryota</taxon>
        <taxon>Metazoa</taxon>
        <taxon>Spiralia</taxon>
        <taxon>Lophotrochozoa</taxon>
        <taxon>Mollusca</taxon>
        <taxon>Gastropoda</taxon>
        <taxon>Heterobranchia</taxon>
        <taxon>Euthyneura</taxon>
        <taxon>Panpulmonata</taxon>
        <taxon>Sacoglossa</taxon>
        <taxon>Placobranchoidea</taxon>
        <taxon>Plakobranchidae</taxon>
        <taxon>Elysia</taxon>
    </lineage>
</organism>
<keyword evidence="3" id="KW-1185">Reference proteome</keyword>
<feature type="region of interest" description="Disordered" evidence="1">
    <location>
        <begin position="32"/>
        <end position="62"/>
    </location>
</feature>
<comment type="caution">
    <text evidence="2">The sequence shown here is derived from an EMBL/GenBank/DDBJ whole genome shotgun (WGS) entry which is preliminary data.</text>
</comment>
<accession>A0AAE1E865</accession>
<dbReference type="AlphaFoldDB" id="A0AAE1E865"/>
<protein>
    <submittedName>
        <fullName evidence="2">Uncharacterized protein</fullName>
    </submittedName>
</protein>
<dbReference type="Proteomes" id="UP001283361">
    <property type="component" value="Unassembled WGS sequence"/>
</dbReference>
<evidence type="ECO:0000256" key="1">
    <source>
        <dbReference type="SAM" id="MobiDB-lite"/>
    </source>
</evidence>
<gene>
    <name evidence="2" type="ORF">RRG08_060459</name>
</gene>
<reference evidence="2" key="1">
    <citation type="journal article" date="2023" name="G3 (Bethesda)">
        <title>A reference genome for the long-term kleptoplast-retaining sea slug Elysia crispata morphotype clarki.</title>
        <authorList>
            <person name="Eastman K.E."/>
            <person name="Pendleton A.L."/>
            <person name="Shaikh M.A."/>
            <person name="Suttiyut T."/>
            <person name="Ogas R."/>
            <person name="Tomko P."/>
            <person name="Gavelis G."/>
            <person name="Widhalm J.R."/>
            <person name="Wisecaver J.H."/>
        </authorList>
    </citation>
    <scope>NUCLEOTIDE SEQUENCE</scope>
    <source>
        <strain evidence="2">ECLA1</strain>
    </source>
</reference>
<proteinExistence type="predicted"/>
<name>A0AAE1E865_9GAST</name>